<evidence type="ECO:0000259" key="3">
    <source>
        <dbReference type="PROSITE" id="PS51320"/>
    </source>
</evidence>
<dbReference type="PROSITE" id="PS51320">
    <property type="entry name" value="TIFY"/>
    <property type="match status" value="1"/>
</dbReference>
<evidence type="ECO:0000313" key="4">
    <source>
        <dbReference type="EMBL" id="BAU00394.1"/>
    </source>
</evidence>
<reference evidence="4 5" key="1">
    <citation type="journal article" date="2015" name="Sci. Rep.">
        <title>The power of single molecule real-time sequencing technology in the de novo assembly of a eukaryotic genome.</title>
        <authorList>
            <person name="Sakai H."/>
            <person name="Naito K."/>
            <person name="Ogiso-Tanaka E."/>
            <person name="Takahashi Y."/>
            <person name="Iseki K."/>
            <person name="Muto C."/>
            <person name="Satou K."/>
            <person name="Teruya K."/>
            <person name="Shiroma A."/>
            <person name="Shimoji M."/>
            <person name="Hirano T."/>
            <person name="Itoh T."/>
            <person name="Kaga A."/>
            <person name="Tomooka N."/>
        </authorList>
    </citation>
    <scope>NUCLEOTIDE SEQUENCE [LARGE SCALE GENOMIC DNA]</scope>
    <source>
        <strain evidence="5">cv. Shumari</strain>
    </source>
</reference>
<dbReference type="GO" id="GO:0009611">
    <property type="term" value="P:response to wounding"/>
    <property type="evidence" value="ECO:0007669"/>
    <property type="project" value="UniProtKB-UniRule"/>
</dbReference>
<dbReference type="SMART" id="SM00979">
    <property type="entry name" value="TIFY"/>
    <property type="match status" value="1"/>
</dbReference>
<dbReference type="GO" id="GO:2000022">
    <property type="term" value="P:regulation of jasmonic acid mediated signaling pathway"/>
    <property type="evidence" value="ECO:0007669"/>
    <property type="project" value="UniProtKB-UniRule"/>
</dbReference>
<dbReference type="AlphaFoldDB" id="A0A0S3T5B5"/>
<proteinExistence type="inferred from homology"/>
<accession>A0A0S3T5B5</accession>
<keyword evidence="5" id="KW-1185">Reference proteome</keyword>
<dbReference type="GO" id="GO:0005634">
    <property type="term" value="C:nucleus"/>
    <property type="evidence" value="ECO:0007669"/>
    <property type="project" value="UniProtKB-SubCell"/>
</dbReference>
<comment type="domain">
    <text evidence="2">The jas domain is required for interaction with COI1.</text>
</comment>
<keyword evidence="2" id="KW-0539">Nucleus</keyword>
<sequence length="228" mass="25107">MDPWNLSSSKFLSKQLPYPSHLYAEEIPNMGNSSGLIKDLRGSQLTIFYDGQVVVFDDIQADKAKDIISFANTGMSQNQNGYACSYPAAISATSSRPFPFLMNIIPTTANNSVQEHPQTPSKSVICGNFLLISVFFFSDMGDFCVGLCVSDPLLCASFYSDLPLARKASLHRFLEKRKDRIAARAPYQTSNHMEALSKPGESTPWLTLASKSLQDESDSDSSSSFVLF</sequence>
<dbReference type="InterPro" id="IPR040390">
    <property type="entry name" value="TIFY/JAZ"/>
</dbReference>
<dbReference type="PANTHER" id="PTHR33077:SF140">
    <property type="entry name" value="PROTEIN TIFY 10B"/>
    <property type="match status" value="1"/>
</dbReference>
<protein>
    <recommendedName>
        <fullName evidence="2">Protein TIFY</fullName>
    </recommendedName>
    <alternativeName>
        <fullName evidence="2">Jasmonate ZIM domain-containing protein</fullName>
    </alternativeName>
</protein>
<dbReference type="GO" id="GO:0031347">
    <property type="term" value="P:regulation of defense response"/>
    <property type="evidence" value="ECO:0007669"/>
    <property type="project" value="UniProtKB-UniRule"/>
</dbReference>
<evidence type="ECO:0000313" key="5">
    <source>
        <dbReference type="Proteomes" id="UP000291084"/>
    </source>
</evidence>
<comment type="similarity">
    <text evidence="1 2">Belongs to the TIFY/JAZ family.</text>
</comment>
<dbReference type="Proteomes" id="UP000291084">
    <property type="component" value="Chromosome 10"/>
</dbReference>
<evidence type="ECO:0000256" key="1">
    <source>
        <dbReference type="ARBA" id="ARBA00008614"/>
    </source>
</evidence>
<dbReference type="PANTHER" id="PTHR33077">
    <property type="entry name" value="PROTEIN TIFY 4A-RELATED-RELATED"/>
    <property type="match status" value="1"/>
</dbReference>
<name>A0A0S3T5B5_PHAAN</name>
<dbReference type="EMBL" id="AP015043">
    <property type="protein sequence ID" value="BAU00394.1"/>
    <property type="molecule type" value="Genomic_DNA"/>
</dbReference>
<dbReference type="InterPro" id="IPR010399">
    <property type="entry name" value="Tify_dom"/>
</dbReference>
<dbReference type="InterPro" id="IPR018467">
    <property type="entry name" value="CCT_CS"/>
</dbReference>
<organism evidence="4 5">
    <name type="scientific">Vigna angularis var. angularis</name>
    <dbReference type="NCBI Taxonomy" id="157739"/>
    <lineage>
        <taxon>Eukaryota</taxon>
        <taxon>Viridiplantae</taxon>
        <taxon>Streptophyta</taxon>
        <taxon>Embryophyta</taxon>
        <taxon>Tracheophyta</taxon>
        <taxon>Spermatophyta</taxon>
        <taxon>Magnoliopsida</taxon>
        <taxon>eudicotyledons</taxon>
        <taxon>Gunneridae</taxon>
        <taxon>Pentapetalae</taxon>
        <taxon>rosids</taxon>
        <taxon>fabids</taxon>
        <taxon>Fabales</taxon>
        <taxon>Fabaceae</taxon>
        <taxon>Papilionoideae</taxon>
        <taxon>50 kb inversion clade</taxon>
        <taxon>NPAAA clade</taxon>
        <taxon>indigoferoid/millettioid clade</taxon>
        <taxon>Phaseoleae</taxon>
        <taxon>Vigna</taxon>
    </lineage>
</organism>
<dbReference type="Pfam" id="PF06200">
    <property type="entry name" value="tify"/>
    <property type="match status" value="1"/>
</dbReference>
<evidence type="ECO:0000256" key="2">
    <source>
        <dbReference type="RuleBase" id="RU369065"/>
    </source>
</evidence>
<comment type="function">
    <text evidence="2">Repressor of jasmonate responses.</text>
</comment>
<dbReference type="Pfam" id="PF09425">
    <property type="entry name" value="Jas_motif"/>
    <property type="match status" value="1"/>
</dbReference>
<dbReference type="OrthoDB" id="1937734at2759"/>
<keyword evidence="2" id="KW-1184">Jasmonic acid signaling pathway</keyword>
<feature type="domain" description="Tify" evidence="3">
    <location>
        <begin position="38"/>
        <end position="73"/>
    </location>
</feature>
<gene>
    <name evidence="4" type="primary">Vigan.10G198300</name>
    <name evidence="4" type="ORF">VIGAN_10198300</name>
</gene>
<comment type="subcellular location">
    <subcellularLocation>
        <location evidence="2">Nucleus</location>
    </subcellularLocation>
</comment>